<sequence>MSPHLSPDAKAIVRAAEALTEQVRRIADRLATGARQDSHTLAPPATTERSGEAAIERVRGLATRLECFAENALKTDDRELYAAIARDLRTQLEGPATEPRLLGCGLCYEENGEECHPHPECPIGSPTSPLRDQIDKALHDHLARTADIRPTQSGEMAFMPEVTDAERLRMADAVLAVILPTTKLLGELARSADADLKRVTALYERWVQAGPPPLGTSVARWWDARLAELHAAILPPDQTETPAADQPKEQ</sequence>
<comment type="caution">
    <text evidence="2">The sequence shown here is derived from an EMBL/GenBank/DDBJ whole genome shotgun (WGS) entry which is preliminary data.</text>
</comment>
<dbReference type="EMBL" id="JALDAX010000003">
    <property type="protein sequence ID" value="MCI3240261.1"/>
    <property type="molecule type" value="Genomic_DNA"/>
</dbReference>
<gene>
    <name evidence="2" type="ORF">MQN93_11055</name>
</gene>
<proteinExistence type="predicted"/>
<evidence type="ECO:0000256" key="1">
    <source>
        <dbReference type="SAM" id="MobiDB-lite"/>
    </source>
</evidence>
<keyword evidence="3" id="KW-1185">Reference proteome</keyword>
<organism evidence="2 3">
    <name type="scientific">Streptomyces spinosisporus</name>
    <dbReference type="NCBI Taxonomy" id="2927582"/>
    <lineage>
        <taxon>Bacteria</taxon>
        <taxon>Bacillati</taxon>
        <taxon>Actinomycetota</taxon>
        <taxon>Actinomycetes</taxon>
        <taxon>Kitasatosporales</taxon>
        <taxon>Streptomycetaceae</taxon>
        <taxon>Streptomyces</taxon>
    </lineage>
</organism>
<name>A0ABS9XFX9_9ACTN</name>
<dbReference type="Proteomes" id="UP001165270">
    <property type="component" value="Unassembled WGS sequence"/>
</dbReference>
<evidence type="ECO:0000313" key="2">
    <source>
        <dbReference type="EMBL" id="MCI3240261.1"/>
    </source>
</evidence>
<accession>A0ABS9XFX9</accession>
<protein>
    <submittedName>
        <fullName evidence="2">Uncharacterized protein</fullName>
    </submittedName>
</protein>
<feature type="region of interest" description="Disordered" evidence="1">
    <location>
        <begin position="31"/>
        <end position="52"/>
    </location>
</feature>
<dbReference type="RefSeq" id="WP_242709330.1">
    <property type="nucleotide sequence ID" value="NZ_JALDAX010000003.1"/>
</dbReference>
<reference evidence="2" key="1">
    <citation type="submission" date="2022-03" db="EMBL/GenBank/DDBJ databases">
        <title>Streptomyces 7R015 and 7R016 isolated from Barleria lupulina in Thailand.</title>
        <authorList>
            <person name="Kanchanasin P."/>
            <person name="Phongsopitanun W."/>
            <person name="Tanasupawat S."/>
        </authorList>
    </citation>
    <scope>NUCLEOTIDE SEQUENCE</scope>
    <source>
        <strain evidence="2">7R016</strain>
    </source>
</reference>
<evidence type="ECO:0000313" key="3">
    <source>
        <dbReference type="Proteomes" id="UP001165270"/>
    </source>
</evidence>